<accession>A0ABS8S9G7</accession>
<keyword evidence="2" id="KW-1185">Reference proteome</keyword>
<evidence type="ECO:0000313" key="2">
    <source>
        <dbReference type="Proteomes" id="UP000823775"/>
    </source>
</evidence>
<comment type="caution">
    <text evidence="1">The sequence shown here is derived from an EMBL/GenBank/DDBJ whole genome shotgun (WGS) entry which is preliminary data.</text>
</comment>
<dbReference type="Proteomes" id="UP000823775">
    <property type="component" value="Unassembled WGS sequence"/>
</dbReference>
<dbReference type="Pfam" id="PF23174">
    <property type="entry name" value="bHLH_ILI"/>
    <property type="match status" value="1"/>
</dbReference>
<name>A0ABS8S9G7_DATST</name>
<dbReference type="EMBL" id="JACEIK010000344">
    <property type="protein sequence ID" value="MCD7455447.1"/>
    <property type="molecule type" value="Genomic_DNA"/>
</dbReference>
<gene>
    <name evidence="1" type="ORF">HAX54_028134</name>
</gene>
<organism evidence="1 2">
    <name type="scientific">Datura stramonium</name>
    <name type="common">Jimsonweed</name>
    <name type="synonym">Common thornapple</name>
    <dbReference type="NCBI Taxonomy" id="4076"/>
    <lineage>
        <taxon>Eukaryota</taxon>
        <taxon>Viridiplantae</taxon>
        <taxon>Streptophyta</taxon>
        <taxon>Embryophyta</taxon>
        <taxon>Tracheophyta</taxon>
        <taxon>Spermatophyta</taxon>
        <taxon>Magnoliopsida</taxon>
        <taxon>eudicotyledons</taxon>
        <taxon>Gunneridae</taxon>
        <taxon>Pentapetalae</taxon>
        <taxon>asterids</taxon>
        <taxon>lamiids</taxon>
        <taxon>Solanales</taxon>
        <taxon>Solanaceae</taxon>
        <taxon>Solanoideae</taxon>
        <taxon>Datureae</taxon>
        <taxon>Datura</taxon>
    </lineage>
</organism>
<dbReference type="InterPro" id="IPR044293">
    <property type="entry name" value="PRE"/>
</dbReference>
<protein>
    <submittedName>
        <fullName evidence="1">Uncharacterized protein</fullName>
    </submittedName>
</protein>
<dbReference type="PANTHER" id="PTHR38546:SF3">
    <property type="entry name" value="DNA BINDING PROTEIN"/>
    <property type="match status" value="1"/>
</dbReference>
<dbReference type="PANTHER" id="PTHR38546">
    <property type="entry name" value="DNA BINDING PROTEIN"/>
    <property type="match status" value="1"/>
</dbReference>
<evidence type="ECO:0000313" key="1">
    <source>
        <dbReference type="EMBL" id="MCD7455447.1"/>
    </source>
</evidence>
<sequence>MEFFMKKWWLEEFRTGWVEKLSTVVLRGFDVCCRDYLKQEANGRKKGEEGRMRYPSLCWGTRIICRERCQYLKKVAARKILEETCNYIRKLHSEVDDLSEKLSQILASVDTNTNTVDLKARHITRIAKVLLMYSLSIRTRAFTSQATAIPSCPGLPDTCPDQSSPHLPMFRYGSSPSSLSVRPPSTHIQQLGRLVELTQRVIEQADAVLQRRHGSRVIDFRDQRLRQRRDVG</sequence>
<proteinExistence type="predicted"/>
<dbReference type="InterPro" id="IPR044172">
    <property type="entry name" value="ILI2-like"/>
</dbReference>
<reference evidence="1 2" key="1">
    <citation type="journal article" date="2021" name="BMC Genomics">
        <title>Datura genome reveals duplications of psychoactive alkaloid biosynthetic genes and high mutation rate following tissue culture.</title>
        <authorList>
            <person name="Rajewski A."/>
            <person name="Carter-House D."/>
            <person name="Stajich J."/>
            <person name="Litt A."/>
        </authorList>
    </citation>
    <scope>NUCLEOTIDE SEQUENCE [LARGE SCALE GENOMIC DNA]</scope>
    <source>
        <strain evidence="1">AR-01</strain>
    </source>
</reference>